<dbReference type="AlphaFoldDB" id="A0A381PTX9"/>
<feature type="transmembrane region" description="Helical" evidence="1">
    <location>
        <begin position="9"/>
        <end position="29"/>
    </location>
</feature>
<feature type="transmembrane region" description="Helical" evidence="1">
    <location>
        <begin position="77"/>
        <end position="96"/>
    </location>
</feature>
<protein>
    <submittedName>
        <fullName evidence="2">Uncharacterized protein</fullName>
    </submittedName>
</protein>
<keyword evidence="1" id="KW-0472">Membrane</keyword>
<name>A0A381PTX9_9ZZZZ</name>
<feature type="transmembrane region" description="Helical" evidence="1">
    <location>
        <begin position="116"/>
        <end position="137"/>
    </location>
</feature>
<reference evidence="2" key="1">
    <citation type="submission" date="2018-05" db="EMBL/GenBank/DDBJ databases">
        <authorList>
            <person name="Lanie J.A."/>
            <person name="Ng W.-L."/>
            <person name="Kazmierczak K.M."/>
            <person name="Andrzejewski T.M."/>
            <person name="Davidsen T.M."/>
            <person name="Wayne K.J."/>
            <person name="Tettelin H."/>
            <person name="Glass J.I."/>
            <person name="Rusch D."/>
            <person name="Podicherti R."/>
            <person name="Tsui H.-C.T."/>
            <person name="Winkler M.E."/>
        </authorList>
    </citation>
    <scope>NUCLEOTIDE SEQUENCE</scope>
</reference>
<evidence type="ECO:0000313" key="2">
    <source>
        <dbReference type="EMBL" id="SUZ70512.1"/>
    </source>
</evidence>
<dbReference type="EMBL" id="UINC01001094">
    <property type="protein sequence ID" value="SUZ70512.1"/>
    <property type="molecule type" value="Genomic_DNA"/>
</dbReference>
<accession>A0A381PTX9</accession>
<feature type="transmembrane region" description="Helical" evidence="1">
    <location>
        <begin position="41"/>
        <end position="65"/>
    </location>
</feature>
<proteinExistence type="predicted"/>
<evidence type="ECO:0000256" key="1">
    <source>
        <dbReference type="SAM" id="Phobius"/>
    </source>
</evidence>
<keyword evidence="1" id="KW-1133">Transmembrane helix</keyword>
<gene>
    <name evidence="2" type="ORF">METZ01_LOCUS23366</name>
</gene>
<organism evidence="2">
    <name type="scientific">marine metagenome</name>
    <dbReference type="NCBI Taxonomy" id="408172"/>
    <lineage>
        <taxon>unclassified sequences</taxon>
        <taxon>metagenomes</taxon>
        <taxon>ecological metagenomes</taxon>
    </lineage>
</organism>
<sequence>MNTNKLTRIGCIALGVLGVLSLFLVFITGDDAIKFGDGVGAITPIILLGQLTLLVAVVITSIYALKGLMADKAKLKSSLMFVGIFLGIFLIAFLLSKGVETPMRDGKVLSATGSRLVGTGIRVFYILTIIAVGLMVFTGGKRSIKK</sequence>
<keyword evidence="1" id="KW-0812">Transmembrane</keyword>